<protein>
    <submittedName>
        <fullName evidence="2">Uncharacterized protein</fullName>
    </submittedName>
</protein>
<feature type="compositionally biased region" description="Polar residues" evidence="1">
    <location>
        <begin position="14"/>
        <end position="37"/>
    </location>
</feature>
<evidence type="ECO:0000256" key="1">
    <source>
        <dbReference type="SAM" id="MobiDB-lite"/>
    </source>
</evidence>
<dbReference type="Proteomes" id="UP001383192">
    <property type="component" value="Unassembled WGS sequence"/>
</dbReference>
<proteinExistence type="predicted"/>
<accession>A0AAW0BYA6</accession>
<sequence length="100" mass="11003">MSEADKDEIPIIANPSSSTQPARNTETRSSIPTTPTQNKRHEATSEASATPLASRRPDPIVETPTQAIEVRGHPSEFQRVQYAYNSPQNPYPHPKSLPTP</sequence>
<evidence type="ECO:0000313" key="3">
    <source>
        <dbReference type="Proteomes" id="UP001383192"/>
    </source>
</evidence>
<evidence type="ECO:0000313" key="2">
    <source>
        <dbReference type="EMBL" id="KAK7031194.1"/>
    </source>
</evidence>
<gene>
    <name evidence="2" type="ORF">VNI00_013610</name>
</gene>
<dbReference type="EMBL" id="JAYKXP010000070">
    <property type="protein sequence ID" value="KAK7031194.1"/>
    <property type="molecule type" value="Genomic_DNA"/>
</dbReference>
<dbReference type="AlphaFoldDB" id="A0AAW0BYA6"/>
<reference evidence="2 3" key="1">
    <citation type="submission" date="2024-01" db="EMBL/GenBank/DDBJ databases">
        <title>A draft genome for a cacao thread blight-causing isolate of Paramarasmius palmivorus.</title>
        <authorList>
            <person name="Baruah I.K."/>
            <person name="Bukari Y."/>
            <person name="Amoako-Attah I."/>
            <person name="Meinhardt L.W."/>
            <person name="Bailey B.A."/>
            <person name="Cohen S.P."/>
        </authorList>
    </citation>
    <scope>NUCLEOTIDE SEQUENCE [LARGE SCALE GENOMIC DNA]</scope>
    <source>
        <strain evidence="2 3">GH-12</strain>
    </source>
</reference>
<feature type="region of interest" description="Disordered" evidence="1">
    <location>
        <begin position="1"/>
        <end position="60"/>
    </location>
</feature>
<keyword evidence="3" id="KW-1185">Reference proteome</keyword>
<organism evidence="2 3">
    <name type="scientific">Paramarasmius palmivorus</name>
    <dbReference type="NCBI Taxonomy" id="297713"/>
    <lineage>
        <taxon>Eukaryota</taxon>
        <taxon>Fungi</taxon>
        <taxon>Dikarya</taxon>
        <taxon>Basidiomycota</taxon>
        <taxon>Agaricomycotina</taxon>
        <taxon>Agaricomycetes</taxon>
        <taxon>Agaricomycetidae</taxon>
        <taxon>Agaricales</taxon>
        <taxon>Marasmiineae</taxon>
        <taxon>Marasmiaceae</taxon>
        <taxon>Paramarasmius</taxon>
    </lineage>
</organism>
<comment type="caution">
    <text evidence="2">The sequence shown here is derived from an EMBL/GenBank/DDBJ whole genome shotgun (WGS) entry which is preliminary data.</text>
</comment>
<name>A0AAW0BYA6_9AGAR</name>